<organism evidence="2 3">
    <name type="scientific">Deinococcus yavapaiensis KR-236</name>
    <dbReference type="NCBI Taxonomy" id="694435"/>
    <lineage>
        <taxon>Bacteria</taxon>
        <taxon>Thermotogati</taxon>
        <taxon>Deinococcota</taxon>
        <taxon>Deinococci</taxon>
        <taxon>Deinococcales</taxon>
        <taxon>Deinococcaceae</taxon>
        <taxon>Deinococcus</taxon>
    </lineage>
</organism>
<protein>
    <submittedName>
        <fullName evidence="2">Uncharacterized protein</fullName>
    </submittedName>
</protein>
<keyword evidence="1" id="KW-0732">Signal</keyword>
<dbReference type="RefSeq" id="WP_146237176.1">
    <property type="nucleotide sequence ID" value="NZ_QJSX01000002.1"/>
</dbReference>
<evidence type="ECO:0000313" key="2">
    <source>
        <dbReference type="EMBL" id="PYE55818.1"/>
    </source>
</evidence>
<evidence type="ECO:0000256" key="1">
    <source>
        <dbReference type="SAM" id="SignalP"/>
    </source>
</evidence>
<gene>
    <name evidence="2" type="ORF">DES52_102183</name>
</gene>
<feature type="signal peptide" evidence="1">
    <location>
        <begin position="1"/>
        <end position="21"/>
    </location>
</feature>
<dbReference type="OrthoDB" id="72393at2"/>
<feature type="chain" id="PRO_5016307528" evidence="1">
    <location>
        <begin position="22"/>
        <end position="163"/>
    </location>
</feature>
<accession>A0A318SE53</accession>
<sequence length="163" mass="18259">MIRRAVMVTLLAALVTPGALADHQNETLKGLRTADLCAPEVYAYLDEDRDDDFEVLLVNALNRYSQAQTFTWGDDKTCTVETSLVLSAYEEGRGSFVYMLTLSLDLKDDTTVLVGGRRVKLVAPTIWQSSYYGRYASNFEDLASRDLRDLFSSFTGAWRGTHP</sequence>
<dbReference type="Proteomes" id="UP000248326">
    <property type="component" value="Unassembled WGS sequence"/>
</dbReference>
<reference evidence="2 3" key="1">
    <citation type="submission" date="2018-06" db="EMBL/GenBank/DDBJ databases">
        <title>Genomic Encyclopedia of Type Strains, Phase IV (KMG-IV): sequencing the most valuable type-strain genomes for metagenomic binning, comparative biology and taxonomic classification.</title>
        <authorList>
            <person name="Goeker M."/>
        </authorList>
    </citation>
    <scope>NUCLEOTIDE SEQUENCE [LARGE SCALE GENOMIC DNA]</scope>
    <source>
        <strain evidence="2 3">DSM 18048</strain>
    </source>
</reference>
<keyword evidence="3" id="KW-1185">Reference proteome</keyword>
<proteinExistence type="predicted"/>
<comment type="caution">
    <text evidence="2">The sequence shown here is derived from an EMBL/GenBank/DDBJ whole genome shotgun (WGS) entry which is preliminary data.</text>
</comment>
<dbReference type="EMBL" id="QJSX01000002">
    <property type="protein sequence ID" value="PYE55818.1"/>
    <property type="molecule type" value="Genomic_DNA"/>
</dbReference>
<name>A0A318SE53_9DEIO</name>
<evidence type="ECO:0000313" key="3">
    <source>
        <dbReference type="Proteomes" id="UP000248326"/>
    </source>
</evidence>
<dbReference type="AlphaFoldDB" id="A0A318SE53"/>